<reference evidence="1" key="2">
    <citation type="submission" date="2021-01" db="EMBL/GenBank/DDBJ databases">
        <authorList>
            <person name="Schikora-Tamarit M.A."/>
        </authorList>
    </citation>
    <scope>NUCLEOTIDE SEQUENCE</scope>
    <source>
        <strain evidence="1">CBS2887</strain>
    </source>
</reference>
<gene>
    <name evidence="1" type="ORF">WICPIJ_009381</name>
</gene>
<name>A0A9P8PNX8_WICPI</name>
<dbReference type="EMBL" id="JAEUBG010005434">
    <property type="protein sequence ID" value="KAH3674995.1"/>
    <property type="molecule type" value="Genomic_DNA"/>
</dbReference>
<sequence>MLSVKIDSLGHERQERQHDHDKYHECHNQIDGFLQLWSFGSWILDGVHSDLGLFTGEYDQPEDIWSVSDDGTSVDDVVWTQWVCLSIKLQITLEIIKIQVWVFNGDRTGEVLQPSGTVDHFGDRGDRILGFQIGFTV</sequence>
<evidence type="ECO:0000313" key="2">
    <source>
        <dbReference type="Proteomes" id="UP000774326"/>
    </source>
</evidence>
<dbReference type="Proteomes" id="UP000774326">
    <property type="component" value="Unassembled WGS sequence"/>
</dbReference>
<accession>A0A9P8PNX8</accession>
<proteinExistence type="predicted"/>
<reference evidence="1" key="1">
    <citation type="journal article" date="2021" name="Open Biol.">
        <title>Shared evolutionary footprints suggest mitochondrial oxidative damage underlies multiple complex I losses in fungi.</title>
        <authorList>
            <person name="Schikora-Tamarit M.A."/>
            <person name="Marcet-Houben M."/>
            <person name="Nosek J."/>
            <person name="Gabaldon T."/>
        </authorList>
    </citation>
    <scope>NUCLEOTIDE SEQUENCE</scope>
    <source>
        <strain evidence="1">CBS2887</strain>
    </source>
</reference>
<dbReference type="AlphaFoldDB" id="A0A9P8PNX8"/>
<keyword evidence="2" id="KW-1185">Reference proteome</keyword>
<organism evidence="1 2">
    <name type="scientific">Wickerhamomyces pijperi</name>
    <name type="common">Yeast</name>
    <name type="synonym">Pichia pijperi</name>
    <dbReference type="NCBI Taxonomy" id="599730"/>
    <lineage>
        <taxon>Eukaryota</taxon>
        <taxon>Fungi</taxon>
        <taxon>Dikarya</taxon>
        <taxon>Ascomycota</taxon>
        <taxon>Saccharomycotina</taxon>
        <taxon>Saccharomycetes</taxon>
        <taxon>Phaffomycetales</taxon>
        <taxon>Wickerhamomycetaceae</taxon>
        <taxon>Wickerhamomyces</taxon>
    </lineage>
</organism>
<evidence type="ECO:0000313" key="1">
    <source>
        <dbReference type="EMBL" id="KAH3674995.1"/>
    </source>
</evidence>
<protein>
    <submittedName>
        <fullName evidence="1">Uncharacterized protein</fullName>
    </submittedName>
</protein>
<comment type="caution">
    <text evidence="1">The sequence shown here is derived from an EMBL/GenBank/DDBJ whole genome shotgun (WGS) entry which is preliminary data.</text>
</comment>